<dbReference type="PANTHER" id="PTHR31435:SF9">
    <property type="entry name" value="PROTEIN NATD1"/>
    <property type="match status" value="1"/>
</dbReference>
<organism evidence="2 3">
    <name type="scientific">Luteimonas terricola</name>
    <dbReference type="NCBI Taxonomy" id="645597"/>
    <lineage>
        <taxon>Bacteria</taxon>
        <taxon>Pseudomonadati</taxon>
        <taxon>Pseudomonadota</taxon>
        <taxon>Gammaproteobacteria</taxon>
        <taxon>Lysobacterales</taxon>
        <taxon>Lysobacteraceae</taxon>
        <taxon>Luteimonas</taxon>
    </lineage>
</organism>
<sequence length="92" mass="10149">MSGLDIIHHGIPGRFLTEVDGHVANLDYEMADGIMHITHTHVPEAIGGRGIAGKLVEAAFHHARVEGWKVRPLCSYAEAWVKRHVEYADLLG</sequence>
<dbReference type="Proteomes" id="UP000599009">
    <property type="component" value="Unassembled WGS sequence"/>
</dbReference>
<feature type="domain" description="N-acetyltransferase" evidence="1">
    <location>
        <begin position="7"/>
        <end position="92"/>
    </location>
</feature>
<dbReference type="InterPro" id="IPR045057">
    <property type="entry name" value="Gcn5-rel_NAT"/>
</dbReference>
<dbReference type="RefSeq" id="WP_132986344.1">
    <property type="nucleotide sequence ID" value="NZ_BMME01000001.1"/>
</dbReference>
<gene>
    <name evidence="2" type="ORF">GCM10011394_16880</name>
</gene>
<accession>A0ABQ2EE20</accession>
<evidence type="ECO:0000313" key="2">
    <source>
        <dbReference type="EMBL" id="GGK08159.1"/>
    </source>
</evidence>
<dbReference type="SUPFAM" id="SSF55729">
    <property type="entry name" value="Acyl-CoA N-acyltransferases (Nat)"/>
    <property type="match status" value="1"/>
</dbReference>
<protein>
    <submittedName>
        <fullName evidence="2">N-acetyltransferase</fullName>
    </submittedName>
</protein>
<dbReference type="InterPro" id="IPR016181">
    <property type="entry name" value="Acyl_CoA_acyltransferase"/>
</dbReference>
<dbReference type="EMBL" id="BMME01000001">
    <property type="protein sequence ID" value="GGK08159.1"/>
    <property type="molecule type" value="Genomic_DNA"/>
</dbReference>
<dbReference type="PANTHER" id="PTHR31435">
    <property type="entry name" value="PROTEIN NATD1"/>
    <property type="match status" value="1"/>
</dbReference>
<reference evidence="3" key="1">
    <citation type="journal article" date="2019" name="Int. J. Syst. Evol. Microbiol.">
        <title>The Global Catalogue of Microorganisms (GCM) 10K type strain sequencing project: providing services to taxonomists for standard genome sequencing and annotation.</title>
        <authorList>
            <consortium name="The Broad Institute Genomics Platform"/>
            <consortium name="The Broad Institute Genome Sequencing Center for Infectious Disease"/>
            <person name="Wu L."/>
            <person name="Ma J."/>
        </authorList>
    </citation>
    <scope>NUCLEOTIDE SEQUENCE [LARGE SCALE GENOMIC DNA]</scope>
    <source>
        <strain evidence="3">CGMCC 1.8985</strain>
    </source>
</reference>
<dbReference type="PROSITE" id="PS51729">
    <property type="entry name" value="GNAT_YJDJ"/>
    <property type="match status" value="1"/>
</dbReference>
<comment type="caution">
    <text evidence="2">The sequence shown here is derived from an EMBL/GenBank/DDBJ whole genome shotgun (WGS) entry which is preliminary data.</text>
</comment>
<evidence type="ECO:0000313" key="3">
    <source>
        <dbReference type="Proteomes" id="UP000599009"/>
    </source>
</evidence>
<name>A0ABQ2EE20_9GAMM</name>
<dbReference type="Pfam" id="PF14542">
    <property type="entry name" value="Acetyltransf_CG"/>
    <property type="match status" value="1"/>
</dbReference>
<dbReference type="InterPro" id="IPR031165">
    <property type="entry name" value="GNAT_YJDJ"/>
</dbReference>
<evidence type="ECO:0000259" key="1">
    <source>
        <dbReference type="PROSITE" id="PS51729"/>
    </source>
</evidence>
<dbReference type="Gene3D" id="3.40.630.30">
    <property type="match status" value="1"/>
</dbReference>
<keyword evidence="3" id="KW-1185">Reference proteome</keyword>
<proteinExistence type="predicted"/>